<dbReference type="Proteomes" id="UP000735302">
    <property type="component" value="Unassembled WGS sequence"/>
</dbReference>
<gene>
    <name evidence="5" type="ORF">PoB_005503000</name>
</gene>
<proteinExistence type="predicted"/>
<organism evidence="5 6">
    <name type="scientific">Plakobranchus ocellatus</name>
    <dbReference type="NCBI Taxonomy" id="259542"/>
    <lineage>
        <taxon>Eukaryota</taxon>
        <taxon>Metazoa</taxon>
        <taxon>Spiralia</taxon>
        <taxon>Lophotrochozoa</taxon>
        <taxon>Mollusca</taxon>
        <taxon>Gastropoda</taxon>
        <taxon>Heterobranchia</taxon>
        <taxon>Euthyneura</taxon>
        <taxon>Panpulmonata</taxon>
        <taxon>Sacoglossa</taxon>
        <taxon>Placobranchoidea</taxon>
        <taxon>Plakobranchidae</taxon>
        <taxon>Plakobranchus</taxon>
    </lineage>
</organism>
<protein>
    <recommendedName>
        <fullName evidence="4">SMB domain-containing protein</fullName>
    </recommendedName>
</protein>
<evidence type="ECO:0000256" key="2">
    <source>
        <dbReference type="SAM" id="MobiDB-lite"/>
    </source>
</evidence>
<dbReference type="PROSITE" id="PS50958">
    <property type="entry name" value="SMB_2"/>
    <property type="match status" value="1"/>
</dbReference>
<feature type="transmembrane region" description="Helical" evidence="3">
    <location>
        <begin position="90"/>
        <end position="107"/>
    </location>
</feature>
<feature type="region of interest" description="Disordered" evidence="2">
    <location>
        <begin position="1"/>
        <end position="38"/>
    </location>
</feature>
<dbReference type="EMBL" id="BLXT01006043">
    <property type="protein sequence ID" value="GFO28525.1"/>
    <property type="molecule type" value="Genomic_DNA"/>
</dbReference>
<dbReference type="AlphaFoldDB" id="A0AAV4C741"/>
<feature type="compositionally biased region" description="Acidic residues" evidence="2">
    <location>
        <begin position="11"/>
        <end position="21"/>
    </location>
</feature>
<feature type="domain" description="SMB" evidence="4">
    <location>
        <begin position="173"/>
        <end position="218"/>
    </location>
</feature>
<dbReference type="InterPro" id="IPR036024">
    <property type="entry name" value="Somatomedin_B-like_dom_sf"/>
</dbReference>
<keyword evidence="3" id="KW-0812">Transmembrane</keyword>
<keyword evidence="1" id="KW-1015">Disulfide bond</keyword>
<name>A0AAV4C741_9GAST</name>
<comment type="caution">
    <text evidence="5">The sequence shown here is derived from an EMBL/GenBank/DDBJ whole genome shotgun (WGS) entry which is preliminary data.</text>
</comment>
<dbReference type="Gene3D" id="4.10.410.20">
    <property type="match status" value="1"/>
</dbReference>
<keyword evidence="6" id="KW-1185">Reference proteome</keyword>
<dbReference type="SUPFAM" id="SSF90188">
    <property type="entry name" value="Somatomedin B domain"/>
    <property type="match status" value="1"/>
</dbReference>
<dbReference type="Pfam" id="PF01033">
    <property type="entry name" value="Somatomedin_B"/>
    <property type="match status" value="1"/>
</dbReference>
<feature type="transmembrane region" description="Helical" evidence="3">
    <location>
        <begin position="629"/>
        <end position="646"/>
    </location>
</feature>
<sequence>MMNRGGRGDGKEDDDDDDDEMMMNCGGKGHGKEDDDDDDDDDGYWLTLLPPLSFSSYRLSFSFNPIKHICFLMATAQANIVIAGKLNIKLAMVFVNFVVLLMGILGLQEMSALGLSKPTIQDVEPTPSLTSTVTVPIDWTSGVRCEKLAVAVAHQKYLCKSQTASAYMELAKAQHTCEDRCGDTPIFRNDLLNCACDEICIVYGDCCRDISIVCPQIHGIGKARYADVMKKVTSSCHANNFAVLRESAHRCLSSTTPTADNAERRNQKLAAVKAMQRVSSNHLSSAASVFQSCTVHRVTDVASPLARNCKVYQIITCSCGDGTEFKEHVHNICMSQKFTAFSRYMFENSQLSRPLSRFGDADQCDVFNVTDSGMYHPLAALDLNKNGFKIKVTPIFPEPSGLFQENNNRSRDRDCDQQVQDPSRLAALDIVDREDVYYIVELEKTLEKRLHCPSLDMSLTDCRLEECVQGAIMFKAHFGHFGNHSCVLPALATVLVWGRNVTVPVCSCFRVLTALAALEIWKLYLSLSGGATCSFHLRALEKVATDLRNDPFEVEANNTGLAVETRFQKLYEEVSMNCSGQAETEENLQVCFYTAREMSQTQAKPALCFNASPQVRFLRRNSGKRTGDVSFLMLILVFIASFAWFLCLVF</sequence>
<evidence type="ECO:0000256" key="1">
    <source>
        <dbReference type="ARBA" id="ARBA00023157"/>
    </source>
</evidence>
<evidence type="ECO:0000313" key="6">
    <source>
        <dbReference type="Proteomes" id="UP000735302"/>
    </source>
</evidence>
<evidence type="ECO:0000256" key="3">
    <source>
        <dbReference type="SAM" id="Phobius"/>
    </source>
</evidence>
<evidence type="ECO:0000313" key="5">
    <source>
        <dbReference type="EMBL" id="GFO28525.1"/>
    </source>
</evidence>
<dbReference type="InterPro" id="IPR001212">
    <property type="entry name" value="Somatomedin_B_dom"/>
</dbReference>
<reference evidence="5 6" key="1">
    <citation type="journal article" date="2021" name="Elife">
        <title>Chloroplast acquisition without the gene transfer in kleptoplastic sea slugs, Plakobranchus ocellatus.</title>
        <authorList>
            <person name="Maeda T."/>
            <person name="Takahashi S."/>
            <person name="Yoshida T."/>
            <person name="Shimamura S."/>
            <person name="Takaki Y."/>
            <person name="Nagai Y."/>
            <person name="Toyoda A."/>
            <person name="Suzuki Y."/>
            <person name="Arimoto A."/>
            <person name="Ishii H."/>
            <person name="Satoh N."/>
            <person name="Nishiyama T."/>
            <person name="Hasebe M."/>
            <person name="Maruyama T."/>
            <person name="Minagawa J."/>
            <person name="Obokata J."/>
            <person name="Shigenobu S."/>
        </authorList>
    </citation>
    <scope>NUCLEOTIDE SEQUENCE [LARGE SCALE GENOMIC DNA]</scope>
</reference>
<feature type="compositionally biased region" description="Basic and acidic residues" evidence="2">
    <location>
        <begin position="1"/>
        <end position="10"/>
    </location>
</feature>
<accession>A0AAV4C741</accession>
<keyword evidence="3" id="KW-1133">Transmembrane helix</keyword>
<dbReference type="SMART" id="SM00201">
    <property type="entry name" value="SO"/>
    <property type="match status" value="1"/>
</dbReference>
<keyword evidence="3" id="KW-0472">Membrane</keyword>
<evidence type="ECO:0000259" key="4">
    <source>
        <dbReference type="PROSITE" id="PS50958"/>
    </source>
</evidence>